<feature type="domain" description="DALR anticodon binding" evidence="11">
    <location>
        <begin position="428"/>
        <end position="553"/>
    </location>
</feature>
<evidence type="ECO:0000313" key="13">
    <source>
        <dbReference type="EMBL" id="MCP2263133.1"/>
    </source>
</evidence>
<dbReference type="PANTHER" id="PTHR11956:SF5">
    <property type="entry name" value="ARGININE--TRNA LIGASE, CYTOPLASMIC"/>
    <property type="match status" value="1"/>
</dbReference>
<organism evidence="13 14">
    <name type="scientific">Promicromonospora thailandica</name>
    <dbReference type="NCBI Taxonomy" id="765201"/>
    <lineage>
        <taxon>Bacteria</taxon>
        <taxon>Bacillati</taxon>
        <taxon>Actinomycetota</taxon>
        <taxon>Actinomycetes</taxon>
        <taxon>Micrococcales</taxon>
        <taxon>Promicromonosporaceae</taxon>
        <taxon>Promicromonospora</taxon>
    </lineage>
</organism>
<comment type="caution">
    <text evidence="13">The sequence shown here is derived from an EMBL/GenBank/DDBJ whole genome shotgun (WGS) entry which is preliminary data.</text>
</comment>
<dbReference type="GO" id="GO:0005524">
    <property type="term" value="F:ATP binding"/>
    <property type="evidence" value="ECO:0007669"/>
    <property type="project" value="UniProtKB-UniRule"/>
</dbReference>
<dbReference type="InterPro" id="IPR001278">
    <property type="entry name" value="Arg-tRNA-ligase"/>
</dbReference>
<evidence type="ECO:0000256" key="6">
    <source>
        <dbReference type="ARBA" id="ARBA00022917"/>
    </source>
</evidence>
<evidence type="ECO:0000259" key="12">
    <source>
        <dbReference type="SMART" id="SM01016"/>
    </source>
</evidence>
<keyword evidence="3 9" id="KW-0436">Ligase</keyword>
<dbReference type="InterPro" id="IPR005148">
    <property type="entry name" value="Arg-tRNA-synth_N"/>
</dbReference>
<dbReference type="SMART" id="SM00836">
    <property type="entry name" value="DALR_1"/>
    <property type="match status" value="1"/>
</dbReference>
<dbReference type="PANTHER" id="PTHR11956">
    <property type="entry name" value="ARGINYL-TRNA SYNTHETASE"/>
    <property type="match status" value="1"/>
</dbReference>
<dbReference type="GO" id="GO:0004814">
    <property type="term" value="F:arginine-tRNA ligase activity"/>
    <property type="evidence" value="ECO:0007669"/>
    <property type="project" value="UniProtKB-UniRule"/>
</dbReference>
<evidence type="ECO:0000256" key="7">
    <source>
        <dbReference type="ARBA" id="ARBA00023146"/>
    </source>
</evidence>
<dbReference type="SUPFAM" id="SSF52374">
    <property type="entry name" value="Nucleotidylyl transferase"/>
    <property type="match status" value="1"/>
</dbReference>
<evidence type="ECO:0000256" key="2">
    <source>
        <dbReference type="ARBA" id="ARBA00022490"/>
    </source>
</evidence>
<dbReference type="InterPro" id="IPR008909">
    <property type="entry name" value="DALR_anticod-bd"/>
</dbReference>
<dbReference type="Proteomes" id="UP001139493">
    <property type="component" value="Unassembled WGS sequence"/>
</dbReference>
<comment type="similarity">
    <text evidence="1 9 10">Belongs to the class-I aminoacyl-tRNA synthetase family.</text>
</comment>
<keyword evidence="14" id="KW-1185">Reference proteome</keyword>
<dbReference type="SMART" id="SM01016">
    <property type="entry name" value="Arg_tRNA_synt_N"/>
    <property type="match status" value="1"/>
</dbReference>
<dbReference type="SUPFAM" id="SSF55190">
    <property type="entry name" value="Arginyl-tRNA synthetase (ArgRS), N-terminal 'additional' domain"/>
    <property type="match status" value="1"/>
</dbReference>
<dbReference type="Gene3D" id="3.30.1360.70">
    <property type="entry name" value="Arginyl tRNA synthetase N-terminal domain"/>
    <property type="match status" value="1"/>
</dbReference>
<evidence type="ECO:0000256" key="3">
    <source>
        <dbReference type="ARBA" id="ARBA00022598"/>
    </source>
</evidence>
<dbReference type="InterPro" id="IPR014729">
    <property type="entry name" value="Rossmann-like_a/b/a_fold"/>
</dbReference>
<keyword evidence="4 9" id="KW-0547">Nucleotide-binding</keyword>
<keyword evidence="6 9" id="KW-0648">Protein biosynthesis</keyword>
<evidence type="ECO:0000256" key="4">
    <source>
        <dbReference type="ARBA" id="ARBA00022741"/>
    </source>
</evidence>
<comment type="subunit">
    <text evidence="9">Monomer.</text>
</comment>
<dbReference type="InterPro" id="IPR009080">
    <property type="entry name" value="tRNAsynth_Ia_anticodon-bd"/>
</dbReference>
<dbReference type="InterPro" id="IPR036695">
    <property type="entry name" value="Arg-tRNA-synth_N_sf"/>
</dbReference>
<gene>
    <name evidence="9" type="primary">argS</name>
    <name evidence="13" type="ORF">APR03_000456</name>
</gene>
<dbReference type="EMBL" id="JAMTCS010000001">
    <property type="protein sequence ID" value="MCP2263133.1"/>
    <property type="molecule type" value="Genomic_DNA"/>
</dbReference>
<evidence type="ECO:0000256" key="9">
    <source>
        <dbReference type="HAMAP-Rule" id="MF_00123"/>
    </source>
</evidence>
<proteinExistence type="inferred from homology"/>
<dbReference type="Pfam" id="PF00750">
    <property type="entry name" value="tRNA-synt_1d"/>
    <property type="match status" value="2"/>
</dbReference>
<dbReference type="NCBIfam" id="TIGR00456">
    <property type="entry name" value="argS"/>
    <property type="match status" value="1"/>
</dbReference>
<evidence type="ECO:0000256" key="5">
    <source>
        <dbReference type="ARBA" id="ARBA00022840"/>
    </source>
</evidence>
<evidence type="ECO:0000259" key="11">
    <source>
        <dbReference type="SMART" id="SM00836"/>
    </source>
</evidence>
<dbReference type="Gene3D" id="1.10.730.10">
    <property type="entry name" value="Isoleucyl-tRNA Synthetase, Domain 1"/>
    <property type="match status" value="1"/>
</dbReference>
<keyword evidence="5 9" id="KW-0067">ATP-binding</keyword>
<dbReference type="RefSeq" id="WP_253832332.1">
    <property type="nucleotide sequence ID" value="NZ_JAMTCS010000001.1"/>
</dbReference>
<comment type="catalytic activity">
    <reaction evidence="8 9">
        <text>tRNA(Arg) + L-arginine + ATP = L-arginyl-tRNA(Arg) + AMP + diphosphate</text>
        <dbReference type="Rhea" id="RHEA:20301"/>
        <dbReference type="Rhea" id="RHEA-COMP:9658"/>
        <dbReference type="Rhea" id="RHEA-COMP:9673"/>
        <dbReference type="ChEBI" id="CHEBI:30616"/>
        <dbReference type="ChEBI" id="CHEBI:32682"/>
        <dbReference type="ChEBI" id="CHEBI:33019"/>
        <dbReference type="ChEBI" id="CHEBI:78442"/>
        <dbReference type="ChEBI" id="CHEBI:78513"/>
        <dbReference type="ChEBI" id="CHEBI:456215"/>
        <dbReference type="EC" id="6.1.1.19"/>
    </reaction>
</comment>
<evidence type="ECO:0000256" key="8">
    <source>
        <dbReference type="ARBA" id="ARBA00049339"/>
    </source>
</evidence>
<sequence>MTPTELSEALSAALAAAVADGTLALPADAVPASVHVERPRQREHGDWATNVALQLAKKAGTTPRALAEDLAARLGATPGIQAVDVAGPGFLNITLDAAAAGELARTIVEAGAAYGRGDALTGQVINLEYISANPTGPLHIGHTRWAALGDSLARILRAAGADVTAEYYINDAGAQMDRFGASVLARATDGEIPEGGYRGEYVKELAAKVLADRPDLPELPHDEAVAVAREAGYAHQLAEIREVLESFGVHFDVWFSERDLHSSGAVEKAVARLREQGHVFEQEGAVWLRTTDFTDDKDRVMIRANGEPTYFAADAAYYLSKKDRGFPGKIYLLGADHHGYINRLKAIAACAGDDPETNIEVLIGQLVNVGGARLSKRAGNIIELRDLVEWIGRDAVRYSLARYPADTPLELQGEDMIKQSNDNPVFYVQYAHSRTVQLAAKAVERGVRRADGFDPAQLSNPSEAALIGRLTEFPRIVAQAAELREPHRVARYLEALAGDFHAWYNDEAGLRVTPYPDEEVTDAHRARLWLNDAVRTVLANGLDLLGVSAPERM</sequence>
<dbReference type="Pfam" id="PF05746">
    <property type="entry name" value="DALR_1"/>
    <property type="match status" value="1"/>
</dbReference>
<evidence type="ECO:0000256" key="10">
    <source>
        <dbReference type="RuleBase" id="RU363038"/>
    </source>
</evidence>
<dbReference type="Pfam" id="PF03485">
    <property type="entry name" value="Arg_tRNA_synt_N"/>
    <property type="match status" value="1"/>
</dbReference>
<reference evidence="13" key="1">
    <citation type="submission" date="2022-06" db="EMBL/GenBank/DDBJ databases">
        <title>Genomic Encyclopedia of Archaeal and Bacterial Type Strains, Phase II (KMG-II): from individual species to whole genera.</title>
        <authorList>
            <person name="Goeker M."/>
        </authorList>
    </citation>
    <scope>NUCLEOTIDE SEQUENCE</scope>
    <source>
        <strain evidence="13">DSM 26652</strain>
    </source>
</reference>
<dbReference type="GO" id="GO:0006420">
    <property type="term" value="P:arginyl-tRNA aminoacylation"/>
    <property type="evidence" value="ECO:0007669"/>
    <property type="project" value="UniProtKB-UniRule"/>
</dbReference>
<protein>
    <recommendedName>
        <fullName evidence="9">Arginine--tRNA ligase</fullName>
        <ecNumber evidence="9">6.1.1.19</ecNumber>
    </recommendedName>
    <alternativeName>
        <fullName evidence="9">Arginyl-tRNA synthetase</fullName>
        <shortName evidence="9">ArgRS</shortName>
    </alternativeName>
</protein>
<dbReference type="HAMAP" id="MF_00123">
    <property type="entry name" value="Arg_tRNA_synth"/>
    <property type="match status" value="1"/>
</dbReference>
<dbReference type="CDD" id="cd00671">
    <property type="entry name" value="ArgRS_core"/>
    <property type="match status" value="1"/>
</dbReference>
<dbReference type="AlphaFoldDB" id="A0A9X2JUK8"/>
<dbReference type="EC" id="6.1.1.19" evidence="9"/>
<accession>A0A9X2JUK8</accession>
<evidence type="ECO:0000256" key="1">
    <source>
        <dbReference type="ARBA" id="ARBA00005594"/>
    </source>
</evidence>
<dbReference type="PRINTS" id="PR01038">
    <property type="entry name" value="TRNASYNTHARG"/>
</dbReference>
<feature type="domain" description="Arginyl tRNA synthetase N-terminal" evidence="12">
    <location>
        <begin position="4"/>
        <end position="95"/>
    </location>
</feature>
<dbReference type="PROSITE" id="PS00178">
    <property type="entry name" value="AA_TRNA_LIGASE_I"/>
    <property type="match status" value="1"/>
</dbReference>
<dbReference type="SUPFAM" id="SSF47323">
    <property type="entry name" value="Anticodon-binding domain of a subclass of class I aminoacyl-tRNA synthetases"/>
    <property type="match status" value="1"/>
</dbReference>
<evidence type="ECO:0000313" key="14">
    <source>
        <dbReference type="Proteomes" id="UP001139493"/>
    </source>
</evidence>
<keyword evidence="2 9" id="KW-0963">Cytoplasm</keyword>
<dbReference type="Gene3D" id="3.40.50.620">
    <property type="entry name" value="HUPs"/>
    <property type="match status" value="1"/>
</dbReference>
<keyword evidence="7 9" id="KW-0030">Aminoacyl-tRNA synthetase</keyword>
<comment type="subcellular location">
    <subcellularLocation>
        <location evidence="9">Cytoplasm</location>
    </subcellularLocation>
</comment>
<name>A0A9X2JUK8_9MICO</name>
<feature type="short sequence motif" description="'HIGH' region" evidence="9">
    <location>
        <begin position="132"/>
        <end position="142"/>
    </location>
</feature>
<dbReference type="InterPro" id="IPR035684">
    <property type="entry name" value="ArgRS_core"/>
</dbReference>
<dbReference type="InterPro" id="IPR001412">
    <property type="entry name" value="aa-tRNA-synth_I_CS"/>
</dbReference>
<dbReference type="GO" id="GO:0005737">
    <property type="term" value="C:cytoplasm"/>
    <property type="evidence" value="ECO:0007669"/>
    <property type="project" value="UniProtKB-SubCell"/>
</dbReference>